<organism evidence="2 3">
    <name type="scientific">Paenibacillus aurantius</name>
    <dbReference type="NCBI Taxonomy" id="2918900"/>
    <lineage>
        <taxon>Bacteria</taxon>
        <taxon>Bacillati</taxon>
        <taxon>Bacillota</taxon>
        <taxon>Bacilli</taxon>
        <taxon>Bacillales</taxon>
        <taxon>Paenibacillaceae</taxon>
        <taxon>Paenibacillus</taxon>
    </lineage>
</organism>
<gene>
    <name evidence="2" type="ORF">MJA45_00465</name>
</gene>
<dbReference type="RefSeq" id="WP_315605364.1">
    <property type="nucleotide sequence ID" value="NZ_CP130318.1"/>
</dbReference>
<reference evidence="2 3" key="1">
    <citation type="submission" date="2022-02" db="EMBL/GenBank/DDBJ databases">
        <title>Paenibacillus sp. MBLB1776 Whole Genome Shotgun Sequencing.</title>
        <authorList>
            <person name="Hwang C.Y."/>
            <person name="Cho E.-S."/>
            <person name="Seo M.-J."/>
        </authorList>
    </citation>
    <scope>NUCLEOTIDE SEQUENCE [LARGE SCALE GENOMIC DNA]</scope>
    <source>
        <strain evidence="2 3">MBLB1776</strain>
    </source>
</reference>
<evidence type="ECO:0000313" key="3">
    <source>
        <dbReference type="Proteomes" id="UP001305702"/>
    </source>
</evidence>
<dbReference type="Proteomes" id="UP001305702">
    <property type="component" value="Chromosome"/>
</dbReference>
<keyword evidence="1" id="KW-0732">Signal</keyword>
<keyword evidence="3" id="KW-1185">Reference proteome</keyword>
<dbReference type="EMBL" id="CP130318">
    <property type="protein sequence ID" value="WNQ11587.1"/>
    <property type="molecule type" value="Genomic_DNA"/>
</dbReference>
<proteinExistence type="predicted"/>
<sequence length="175" mass="18416">MKKWKKVGTPVALAAILLTGYAAYSQADGATQPGNVDDPLITKSYVDQQLQQLVQKEVAKQIPSTPPTSPGTGGGLMTSVVELKAGQTLTLNAGSELIVRNGKTLTVSSDDNGIPDVTAGIDVAPNAPVQINHLLMFPREGRGIKPDPRVKQDIIFVMVRGGFKLTNADGSIVTP</sequence>
<dbReference type="AlphaFoldDB" id="A0AA96LD71"/>
<dbReference type="KEGG" id="paun:MJA45_00465"/>
<feature type="chain" id="PRO_5041671526" evidence="1">
    <location>
        <begin position="28"/>
        <end position="175"/>
    </location>
</feature>
<evidence type="ECO:0000313" key="2">
    <source>
        <dbReference type="EMBL" id="WNQ11587.1"/>
    </source>
</evidence>
<evidence type="ECO:0000256" key="1">
    <source>
        <dbReference type="SAM" id="SignalP"/>
    </source>
</evidence>
<name>A0AA96LD71_9BACL</name>
<protein>
    <submittedName>
        <fullName evidence="2">Uncharacterized protein</fullName>
    </submittedName>
</protein>
<accession>A0AA96LD71</accession>
<feature type="signal peptide" evidence="1">
    <location>
        <begin position="1"/>
        <end position="27"/>
    </location>
</feature>